<dbReference type="Proteomes" id="UP000195877">
    <property type="component" value="Chromosome 1"/>
</dbReference>
<name>A0A1Y6H844_9XANT</name>
<feature type="transmembrane region" description="Helical" evidence="1">
    <location>
        <begin position="46"/>
        <end position="64"/>
    </location>
</feature>
<dbReference type="OrthoDB" id="6054402at2"/>
<dbReference type="KEGG" id="xfr:BER92_11540"/>
<evidence type="ECO:0000313" key="2">
    <source>
        <dbReference type="EMBL" id="SMQ99669.1"/>
    </source>
</evidence>
<protein>
    <recommendedName>
        <fullName evidence="6">Toxin CptA</fullName>
    </recommendedName>
</protein>
<dbReference type="STRING" id="48664.BER92_11540"/>
<dbReference type="GeneID" id="61894775"/>
<gene>
    <name evidence="3" type="ORF">PD5205_02398</name>
    <name evidence="2" type="ORF">PD885_02434</name>
</gene>
<evidence type="ECO:0000313" key="3">
    <source>
        <dbReference type="EMBL" id="SMR03692.1"/>
    </source>
</evidence>
<evidence type="ECO:0008006" key="6">
    <source>
        <dbReference type="Google" id="ProtNLM"/>
    </source>
</evidence>
<dbReference type="Proteomes" id="UP000195953">
    <property type="component" value="Chromosome 1"/>
</dbReference>
<sequence>MPPTPRSLPIFAPCRLDWQPSRWLFCALSVLVVFALWAVWRSGVPLWLAGLLSAYALIAGARSLRQLLRSPVRQLVVPWADAPACVDGAQVQSLQVTWRGPIAVVAWTRLDGRRERLHFWPDTLPTVQRRELRLAAQAHAISSRRPLVAPYRPFPG</sequence>
<reference evidence="3 5" key="2">
    <citation type="submission" date="2017-05" db="EMBL/GenBank/DDBJ databases">
        <authorList>
            <person name="Song R."/>
            <person name="Chenine A.L."/>
            <person name="Ruprecht R.M."/>
        </authorList>
    </citation>
    <scope>NUCLEOTIDE SEQUENCE [LARGE SCALE GENOMIC DNA]</scope>
    <source>
        <strain evidence="3">PD5205</strain>
    </source>
</reference>
<dbReference type="RefSeq" id="WP_065975309.1">
    <property type="nucleotide sequence ID" value="NZ_CP016830.1"/>
</dbReference>
<evidence type="ECO:0000313" key="4">
    <source>
        <dbReference type="Proteomes" id="UP000195877"/>
    </source>
</evidence>
<keyword evidence="1" id="KW-0472">Membrane</keyword>
<organism evidence="3 5">
    <name type="scientific">Xanthomonas fragariae</name>
    <dbReference type="NCBI Taxonomy" id="48664"/>
    <lineage>
        <taxon>Bacteria</taxon>
        <taxon>Pseudomonadati</taxon>
        <taxon>Pseudomonadota</taxon>
        <taxon>Gammaproteobacteria</taxon>
        <taxon>Lysobacterales</taxon>
        <taxon>Lysobacteraceae</taxon>
        <taxon>Xanthomonas</taxon>
    </lineage>
</organism>
<dbReference type="EMBL" id="LT853882">
    <property type="protein sequence ID" value="SMQ99669.1"/>
    <property type="molecule type" value="Genomic_DNA"/>
</dbReference>
<keyword evidence="1" id="KW-1133">Transmembrane helix</keyword>
<dbReference type="eggNOG" id="ENOG50300JG">
    <property type="taxonomic scope" value="Bacteria"/>
</dbReference>
<dbReference type="EMBL" id="LT853885">
    <property type="protein sequence ID" value="SMR03692.1"/>
    <property type="molecule type" value="Genomic_DNA"/>
</dbReference>
<proteinExistence type="predicted"/>
<dbReference type="AlphaFoldDB" id="A0A1Y6H844"/>
<feature type="transmembrane region" description="Helical" evidence="1">
    <location>
        <begin position="21"/>
        <end position="40"/>
    </location>
</feature>
<reference evidence="2 4" key="1">
    <citation type="submission" date="2017-05" db="EMBL/GenBank/DDBJ databases">
        <authorList>
            <person name="Blom J."/>
        </authorList>
    </citation>
    <scope>NUCLEOTIDE SEQUENCE [LARGE SCALE GENOMIC DNA]</scope>
    <source>
        <strain evidence="2">PD885</strain>
    </source>
</reference>
<evidence type="ECO:0000313" key="5">
    <source>
        <dbReference type="Proteomes" id="UP000195953"/>
    </source>
</evidence>
<keyword evidence="4" id="KW-1185">Reference proteome</keyword>
<keyword evidence="1" id="KW-0812">Transmembrane</keyword>
<evidence type="ECO:0000256" key="1">
    <source>
        <dbReference type="SAM" id="Phobius"/>
    </source>
</evidence>
<accession>A0A1Y6H844</accession>